<dbReference type="InterPro" id="IPR003961">
    <property type="entry name" value="FN3_dom"/>
</dbReference>
<proteinExistence type="predicted"/>
<dbReference type="Gene3D" id="2.160.20.10">
    <property type="entry name" value="Single-stranded right-handed beta-helix, Pectin lyase-like"/>
    <property type="match status" value="2"/>
</dbReference>
<dbReference type="SUPFAM" id="SSF51126">
    <property type="entry name" value="Pectin lyase-like"/>
    <property type="match status" value="2"/>
</dbReference>
<dbReference type="EMBL" id="AOIU01000048">
    <property type="protein sequence ID" value="ELZ19986.1"/>
    <property type="molecule type" value="Genomic_DNA"/>
</dbReference>
<evidence type="ECO:0000259" key="5">
    <source>
        <dbReference type="PROSITE" id="PS50853"/>
    </source>
</evidence>
<dbReference type="InterPro" id="IPR006311">
    <property type="entry name" value="TAT_signal"/>
</dbReference>
<dbReference type="PATRIC" id="fig|797114.5.peg.4408"/>
<dbReference type="OrthoDB" id="18576at2157"/>
<dbReference type="InterPro" id="IPR052063">
    <property type="entry name" value="Polysaccharide_Lyase_1"/>
</dbReference>
<evidence type="ECO:0000256" key="1">
    <source>
        <dbReference type="ARBA" id="ARBA00022723"/>
    </source>
</evidence>
<feature type="compositionally biased region" description="Low complexity" evidence="3">
    <location>
        <begin position="316"/>
        <end position="328"/>
    </location>
</feature>
<dbReference type="RefSeq" id="WP_006886033.1">
    <property type="nucleotide sequence ID" value="NZ_AOIU01000048.1"/>
</dbReference>
<keyword evidence="1" id="KW-0479">Metal-binding</keyword>
<dbReference type="InterPro" id="IPR012334">
    <property type="entry name" value="Pectin_lyas_fold"/>
</dbReference>
<dbReference type="InterPro" id="IPR009784">
    <property type="entry name" value="DUF1349"/>
</dbReference>
<dbReference type="STRING" id="797114.C475_21849"/>
<dbReference type="PANTHER" id="PTHR42970">
    <property type="entry name" value="PECTATE LYASE C-RELATED"/>
    <property type="match status" value="1"/>
</dbReference>
<dbReference type="PANTHER" id="PTHR42970:SF1">
    <property type="entry name" value="PECTATE LYASE C-RELATED"/>
    <property type="match status" value="1"/>
</dbReference>
<evidence type="ECO:0000256" key="3">
    <source>
        <dbReference type="SAM" id="MobiDB-lite"/>
    </source>
</evidence>
<dbReference type="eggNOG" id="arCOG05978">
    <property type="taxonomic scope" value="Archaea"/>
</dbReference>
<keyword evidence="7" id="KW-1185">Reference proteome</keyword>
<protein>
    <recommendedName>
        <fullName evidence="8">Pectate lyase</fullName>
    </recommendedName>
</protein>
<feature type="region of interest" description="Disordered" evidence="3">
    <location>
        <begin position="1101"/>
        <end position="1125"/>
    </location>
</feature>
<dbReference type="Gene3D" id="2.60.120.200">
    <property type="match status" value="2"/>
</dbReference>
<name>M0C9N1_9EURY</name>
<sequence length="1606" mass="166864">MVHQDRRTFLRTIGFGTTGALASRYASEHVSAATTITIEGAGEDIWDTADEFHYYYTEVDGDFDVTVRVDSQENTSDWAKAGLMVRQTLNDDAETAMIRKTPGHDTSFQWRSDDGEEMVSTTSDGGSDEAEISGGTTGATWQRLVRSGDTIEAYGSVDGNDWTLVADISPGEIDFAASAYVGLAVCSASEGTLSTVQFSKLSGLSPSSNGDIGNVDVAGSVSTSGGGSTEPAVVVSTGSVSNVGTSSATLNGSLSDLGGASAADVAFEYRASGESSWTTTAGQTASSTGSFGEEVSGLASGTDYEYRAVVAAADGDTGVGSSSSFTTTEQTGSGITVEGAGEDIWDAADEGHYYFAPVSGDFDVTVRVDSVDDTDSWAKAGLMFRESTAADARNAMVRKTPGNDSSFSWRAETGGSSESTTSDGGDAGRNGGRMVASHQRLVRTDDTFSAYLSTDGSSWTQVAELSSVDFATDGYLGLAVTSANPGTLCTAEFSDLSGVTLTNNQDLGSPDVSGTVSGGTGGSDTLPIVSTGAAEAVAATSVTLTGSLDSLGNAASADVAFEYREAGAASWTTSSSQTVSSPGSVSVDVSGLASETDYEYRAVASASDGDTDVGFVETFATRAPDTDPVVSTDSAGEVASTSATLSGTLEDLGGALSADVSFEYRETGDDAWTESGAQTRSETGSFEQTVYGLASETDYEFRAVVDAEDGDTATGSTATFTTTAGTSTSGGSYVDYEDGFADVSWFDDSVQVMKVGANESEIREAFTTDAPRLIVFEESGVVDLSGGDLSITYGNCWVAGQTAPSPGITFINGMVQVEQDNTIVQHIRVLRGDEQGGEGTDPVNSRDGTSNVIFDHVSAYWGRDENLSLGYDSTDQTISNCLIAEGLENPEENSNGTLIGDDADNVAIMGTVYAKNNDRNPRHKDGSHAALANNLVYYFDKASWLTGGAEASVVGCTFAGRFDWSDAVVKGNGSAYFEDNSVVDPGLNGRAFQTVSTELSSRPLWPSGFAAMPSGDVEGHNLNYAGARPADRIGHETRVIDEIATRALDTNVSDPADSEIPDSQAAVGGYPSYSGTTHTLSVPSTGLKEWVDQWALAVEEANASPPSGGSGGGSGDIDPVVTTDSATGIDADSATLNGSLDDLGGAASVDVSFEWRDTADDAWTNTSTQSRSSTGSFSVDVTGLIGGTSYEYRAVATASDGDSVTAGTSAFSTSSSGGGGSSTDGAYFDLSDGFATPSWFDDGVEVYRVTEATRSALENAVQGSGPRLVVFETSGTIDLGGDELEVTADQCWIAGQTAPSPGITLTQGLFQVKANDVVVQHLRSRVGPGDSGSIQGNDSFNSGDGTQNVIFDHCTASWGVDECMSVGYDTTDTTLSNCLIYEGLYDPYGDGEDHNYCTLVGDGADNVALLGNVWAKSRSRIPRLKSDTSSAVVNNFCYFFDEAANVDGSAETSWVGNKYTGLLATGESIVEGGGTVYSEDNVTADPQTDSDVSFVEQSTVSSRPVWPGSLSAMPSADVESHNLAYAGARPTDRTGNDSRIVTEIETRAGNDRLDSEYDYWVPDVDAVGGYPQLPENTRSLTVPDSGLREWVEQWALAVEEPDASPP</sequence>
<feature type="domain" description="Cyclic nucleotide-binding" evidence="4">
    <location>
        <begin position="340"/>
        <end position="398"/>
    </location>
</feature>
<dbReference type="PROSITE" id="PS50042">
    <property type="entry name" value="CNMP_BINDING_3"/>
    <property type="match status" value="1"/>
</dbReference>
<dbReference type="InterPro" id="IPR000595">
    <property type="entry name" value="cNMP-bd_dom"/>
</dbReference>
<feature type="region of interest" description="Disordered" evidence="3">
    <location>
        <begin position="316"/>
        <end position="338"/>
    </location>
</feature>
<evidence type="ECO:0000256" key="2">
    <source>
        <dbReference type="ARBA" id="ARBA00023180"/>
    </source>
</evidence>
<feature type="region of interest" description="Disordered" evidence="3">
    <location>
        <begin position="116"/>
        <end position="135"/>
    </location>
</feature>
<evidence type="ECO:0000313" key="7">
    <source>
        <dbReference type="Proteomes" id="UP000011626"/>
    </source>
</evidence>
<evidence type="ECO:0000259" key="4">
    <source>
        <dbReference type="PROSITE" id="PS50042"/>
    </source>
</evidence>
<keyword evidence="2" id="KW-0325">Glycoprotein</keyword>
<dbReference type="Proteomes" id="UP000011626">
    <property type="component" value="Unassembled WGS sequence"/>
</dbReference>
<reference evidence="6 7" key="1">
    <citation type="journal article" date="2014" name="PLoS Genet.">
        <title>Phylogenetically driven sequencing of extremely halophilic archaea reveals strategies for static and dynamic osmo-response.</title>
        <authorList>
            <person name="Becker E.A."/>
            <person name="Seitzer P.M."/>
            <person name="Tritt A."/>
            <person name="Larsen D."/>
            <person name="Krusor M."/>
            <person name="Yao A.I."/>
            <person name="Wu D."/>
            <person name="Madern D."/>
            <person name="Eisen J.A."/>
            <person name="Darling A.E."/>
            <person name="Facciotti M.T."/>
        </authorList>
    </citation>
    <scope>NUCLEOTIDE SEQUENCE [LARGE SCALE GENOMIC DNA]</scope>
    <source>
        <strain evidence="6 7">2-9-1</strain>
    </source>
</reference>
<feature type="region of interest" description="Disordered" evidence="3">
    <location>
        <begin position="397"/>
        <end position="439"/>
    </location>
</feature>
<comment type="caution">
    <text evidence="6">The sequence shown here is derived from an EMBL/GenBank/DDBJ whole genome shotgun (WGS) entry which is preliminary data.</text>
</comment>
<dbReference type="GO" id="GO:0046872">
    <property type="term" value="F:metal ion binding"/>
    <property type="evidence" value="ECO:0007669"/>
    <property type="project" value="UniProtKB-KW"/>
</dbReference>
<dbReference type="PROSITE" id="PS51318">
    <property type="entry name" value="TAT"/>
    <property type="match status" value="1"/>
</dbReference>
<dbReference type="Pfam" id="PF07081">
    <property type="entry name" value="DUF1349"/>
    <property type="match status" value="1"/>
</dbReference>
<accession>M0C9N1</accession>
<evidence type="ECO:0008006" key="8">
    <source>
        <dbReference type="Google" id="ProtNLM"/>
    </source>
</evidence>
<feature type="compositionally biased region" description="Low complexity" evidence="3">
    <location>
        <begin position="411"/>
        <end position="424"/>
    </location>
</feature>
<feature type="domain" description="Fibronectin type-III" evidence="5">
    <location>
        <begin position="624"/>
        <end position="725"/>
    </location>
</feature>
<organism evidence="6 7">
    <name type="scientific">Halosimplex carlsbadense 2-9-1</name>
    <dbReference type="NCBI Taxonomy" id="797114"/>
    <lineage>
        <taxon>Archaea</taxon>
        <taxon>Methanobacteriati</taxon>
        <taxon>Methanobacteriota</taxon>
        <taxon>Stenosarchaea group</taxon>
        <taxon>Halobacteria</taxon>
        <taxon>Halobacteriales</taxon>
        <taxon>Haloarculaceae</taxon>
        <taxon>Halosimplex</taxon>
    </lineage>
</organism>
<gene>
    <name evidence="6" type="ORF">C475_21849</name>
</gene>
<dbReference type="Gene3D" id="2.60.40.10">
    <property type="entry name" value="Immunoglobulins"/>
    <property type="match status" value="1"/>
</dbReference>
<dbReference type="PROSITE" id="PS50853">
    <property type="entry name" value="FN3"/>
    <property type="match status" value="1"/>
</dbReference>
<dbReference type="InterPro" id="IPR011050">
    <property type="entry name" value="Pectin_lyase_fold/virulence"/>
</dbReference>
<dbReference type="InterPro" id="IPR013783">
    <property type="entry name" value="Ig-like_fold"/>
</dbReference>
<feature type="region of interest" description="Disordered" evidence="3">
    <location>
        <begin position="1050"/>
        <end position="1069"/>
    </location>
</feature>
<evidence type="ECO:0000313" key="6">
    <source>
        <dbReference type="EMBL" id="ELZ19986.1"/>
    </source>
</evidence>